<protein>
    <recommendedName>
        <fullName evidence="2">peptidylprolyl isomerase</fullName>
        <ecNumber evidence="2">5.2.1.8</ecNumber>
    </recommendedName>
</protein>
<evidence type="ECO:0000313" key="8">
    <source>
        <dbReference type="EMBL" id="ASK61221.1"/>
    </source>
</evidence>
<dbReference type="PANTHER" id="PTHR47245:SF1">
    <property type="entry name" value="FOLDASE PROTEIN PRSA"/>
    <property type="match status" value="1"/>
</dbReference>
<accession>A0A220TZZ7</accession>
<dbReference type="KEGG" id="vil:CFK37_02930"/>
<dbReference type="Gene3D" id="1.10.4030.10">
    <property type="entry name" value="Porin chaperone SurA, peptide-binding domain"/>
    <property type="match status" value="1"/>
</dbReference>
<evidence type="ECO:0000256" key="6">
    <source>
        <dbReference type="SAM" id="MobiDB-lite"/>
    </source>
</evidence>
<keyword evidence="3 7" id="KW-0732">Signal</keyword>
<keyword evidence="5 8" id="KW-0413">Isomerase</keyword>
<evidence type="ECO:0000313" key="9">
    <source>
        <dbReference type="Proteomes" id="UP000198312"/>
    </source>
</evidence>
<evidence type="ECO:0000256" key="7">
    <source>
        <dbReference type="SAM" id="SignalP"/>
    </source>
</evidence>
<feature type="signal peptide" evidence="7">
    <location>
        <begin position="1"/>
        <end position="21"/>
    </location>
</feature>
<dbReference type="RefSeq" id="WP_089060498.1">
    <property type="nucleotide sequence ID" value="NZ_CP022315.1"/>
</dbReference>
<comment type="catalytic activity">
    <reaction evidence="1">
        <text>[protein]-peptidylproline (omega=180) = [protein]-peptidylproline (omega=0)</text>
        <dbReference type="Rhea" id="RHEA:16237"/>
        <dbReference type="Rhea" id="RHEA-COMP:10747"/>
        <dbReference type="Rhea" id="RHEA-COMP:10748"/>
        <dbReference type="ChEBI" id="CHEBI:83833"/>
        <dbReference type="ChEBI" id="CHEBI:83834"/>
        <dbReference type="EC" id="5.2.1.8"/>
    </reaction>
</comment>
<sequence length="260" mass="28842">MTLNKKWILSLLLVVFVSLLAACGNQDETAGDKNNDNKSESQEEGAQDKGGKGGQAEMPKPDLKGTPDVVAEVNGEKIKKDEFESVYKGQFQRAAMQSQMSGQEVDQDKLKKQIAEGLIGQKLLIQEANKRNYKASQEEIDQTLKDLAKQSQMKSTDEFLAALKKQGLDEKKVMSQVETQVKVDKLIASESGDIEPTKEELEKAYEQMKAQQKKMGGKKAPAFDEVKPALKEQIKGQKKAKVSQKLVKNLRKDADVTVNL</sequence>
<feature type="compositionally biased region" description="Basic and acidic residues" evidence="6">
    <location>
        <begin position="30"/>
        <end position="51"/>
    </location>
</feature>
<dbReference type="GO" id="GO:0003755">
    <property type="term" value="F:peptidyl-prolyl cis-trans isomerase activity"/>
    <property type="evidence" value="ECO:0007669"/>
    <property type="project" value="UniProtKB-KW"/>
</dbReference>
<dbReference type="PROSITE" id="PS51257">
    <property type="entry name" value="PROKAR_LIPOPROTEIN"/>
    <property type="match status" value="1"/>
</dbReference>
<dbReference type="InterPro" id="IPR050245">
    <property type="entry name" value="PrsA_foldase"/>
</dbReference>
<gene>
    <name evidence="8" type="ORF">CFK37_02930</name>
</gene>
<organism evidence="8 9">
    <name type="scientific">Virgibacillus phasianinus</name>
    <dbReference type="NCBI Taxonomy" id="2017483"/>
    <lineage>
        <taxon>Bacteria</taxon>
        <taxon>Bacillati</taxon>
        <taxon>Bacillota</taxon>
        <taxon>Bacilli</taxon>
        <taxon>Bacillales</taxon>
        <taxon>Bacillaceae</taxon>
        <taxon>Virgibacillus</taxon>
    </lineage>
</organism>
<dbReference type="EMBL" id="CP022315">
    <property type="protein sequence ID" value="ASK61221.1"/>
    <property type="molecule type" value="Genomic_DNA"/>
</dbReference>
<evidence type="ECO:0000256" key="4">
    <source>
        <dbReference type="ARBA" id="ARBA00023110"/>
    </source>
</evidence>
<evidence type="ECO:0000256" key="3">
    <source>
        <dbReference type="ARBA" id="ARBA00022729"/>
    </source>
</evidence>
<reference evidence="8 9" key="1">
    <citation type="submission" date="2017-07" db="EMBL/GenBank/DDBJ databases">
        <title>Virgibacillus sp. LM2416.</title>
        <authorList>
            <person name="Tak E.J."/>
            <person name="Bae J.-W."/>
        </authorList>
    </citation>
    <scope>NUCLEOTIDE SEQUENCE [LARGE SCALE GENOMIC DNA]</scope>
    <source>
        <strain evidence="8 9">LM2416</strain>
    </source>
</reference>
<dbReference type="InterPro" id="IPR027304">
    <property type="entry name" value="Trigger_fact/SurA_dom_sf"/>
</dbReference>
<dbReference type="SUPFAM" id="SSF109998">
    <property type="entry name" value="Triger factor/SurA peptide-binding domain-like"/>
    <property type="match status" value="1"/>
</dbReference>
<dbReference type="EC" id="5.2.1.8" evidence="2"/>
<feature type="chain" id="PRO_5039475404" description="peptidylprolyl isomerase" evidence="7">
    <location>
        <begin position="22"/>
        <end position="260"/>
    </location>
</feature>
<proteinExistence type="predicted"/>
<keyword evidence="9" id="KW-1185">Reference proteome</keyword>
<evidence type="ECO:0000256" key="1">
    <source>
        <dbReference type="ARBA" id="ARBA00000971"/>
    </source>
</evidence>
<dbReference type="PANTHER" id="PTHR47245">
    <property type="entry name" value="PEPTIDYLPROLYL ISOMERASE"/>
    <property type="match status" value="1"/>
</dbReference>
<dbReference type="OrthoDB" id="4775280at2"/>
<dbReference type="AlphaFoldDB" id="A0A220TZZ7"/>
<evidence type="ECO:0000256" key="2">
    <source>
        <dbReference type="ARBA" id="ARBA00013194"/>
    </source>
</evidence>
<dbReference type="Proteomes" id="UP000198312">
    <property type="component" value="Chromosome"/>
</dbReference>
<keyword evidence="4" id="KW-0697">Rotamase</keyword>
<name>A0A220TZZ7_9BACI</name>
<evidence type="ECO:0000256" key="5">
    <source>
        <dbReference type="ARBA" id="ARBA00023235"/>
    </source>
</evidence>
<feature type="region of interest" description="Disordered" evidence="6">
    <location>
        <begin position="26"/>
        <end position="70"/>
    </location>
</feature>
<dbReference type="Pfam" id="PF13624">
    <property type="entry name" value="SurA_N_3"/>
    <property type="match status" value="1"/>
</dbReference>